<proteinExistence type="predicted"/>
<reference evidence="1" key="2">
    <citation type="submission" date="2023-01" db="EMBL/GenBank/DDBJ databases">
        <authorList>
            <person name="Petersen C."/>
        </authorList>
    </citation>
    <scope>NUCLEOTIDE SEQUENCE</scope>
    <source>
        <strain evidence="1">IBT 12815</strain>
    </source>
</reference>
<accession>A0AAD6GUY1</accession>
<keyword evidence="2" id="KW-1185">Reference proteome</keyword>
<dbReference type="AlphaFoldDB" id="A0AAD6GUY1"/>
<dbReference type="Proteomes" id="UP001213799">
    <property type="component" value="Unassembled WGS sequence"/>
</dbReference>
<evidence type="ECO:0000313" key="2">
    <source>
        <dbReference type="Proteomes" id="UP001213799"/>
    </source>
</evidence>
<sequence>MGPLEEIYIVYDELDDDDELVEPKAEDLSVRAQELKDEYADLIGDMHGGNGKAKRIRYLDRCGKYY</sequence>
<organism evidence="1 2">
    <name type="scientific">Penicillium hordei</name>
    <dbReference type="NCBI Taxonomy" id="40994"/>
    <lineage>
        <taxon>Eukaryota</taxon>
        <taxon>Fungi</taxon>
        <taxon>Dikarya</taxon>
        <taxon>Ascomycota</taxon>
        <taxon>Pezizomycotina</taxon>
        <taxon>Eurotiomycetes</taxon>
        <taxon>Eurotiomycetidae</taxon>
        <taxon>Eurotiales</taxon>
        <taxon>Aspergillaceae</taxon>
        <taxon>Penicillium</taxon>
    </lineage>
</organism>
<evidence type="ECO:0000313" key="1">
    <source>
        <dbReference type="EMBL" id="KAJ5589620.1"/>
    </source>
</evidence>
<dbReference type="GeneID" id="81593594"/>
<protein>
    <submittedName>
        <fullName evidence="1">Uncharacterized protein</fullName>
    </submittedName>
</protein>
<dbReference type="EMBL" id="JAQJAE010000006">
    <property type="protein sequence ID" value="KAJ5589620.1"/>
    <property type="molecule type" value="Genomic_DNA"/>
</dbReference>
<comment type="caution">
    <text evidence="1">The sequence shown here is derived from an EMBL/GenBank/DDBJ whole genome shotgun (WGS) entry which is preliminary data.</text>
</comment>
<name>A0AAD6GUY1_9EURO</name>
<dbReference type="RefSeq" id="XP_056748639.1">
    <property type="nucleotide sequence ID" value="XM_056903352.1"/>
</dbReference>
<reference evidence="1" key="1">
    <citation type="journal article" date="2023" name="IMA Fungus">
        <title>Comparative genomic study of the Penicillium genus elucidates a diverse pangenome and 15 lateral gene transfer events.</title>
        <authorList>
            <person name="Petersen C."/>
            <person name="Sorensen T."/>
            <person name="Nielsen M.R."/>
            <person name="Sondergaard T.E."/>
            <person name="Sorensen J.L."/>
            <person name="Fitzpatrick D.A."/>
            <person name="Frisvad J.C."/>
            <person name="Nielsen K.L."/>
        </authorList>
    </citation>
    <scope>NUCLEOTIDE SEQUENCE</scope>
    <source>
        <strain evidence="1">IBT 12815</strain>
    </source>
</reference>
<gene>
    <name evidence="1" type="ORF">N7537_012298</name>
</gene>